<dbReference type="EMBL" id="FPHB01000047">
    <property type="protein sequence ID" value="SFV59731.1"/>
    <property type="molecule type" value="Genomic_DNA"/>
</dbReference>
<reference evidence="4" key="1">
    <citation type="submission" date="2016-10" db="EMBL/GenBank/DDBJ databases">
        <authorList>
            <person name="de Groot N.N."/>
        </authorList>
    </citation>
    <scope>NUCLEOTIDE SEQUENCE</scope>
</reference>
<dbReference type="InterPro" id="IPR036866">
    <property type="entry name" value="RibonucZ/Hydroxyglut_hydro"/>
</dbReference>
<organism evidence="4">
    <name type="scientific">hydrothermal vent metagenome</name>
    <dbReference type="NCBI Taxonomy" id="652676"/>
    <lineage>
        <taxon>unclassified sequences</taxon>
        <taxon>metagenomes</taxon>
        <taxon>ecological metagenomes</taxon>
    </lineage>
</organism>
<dbReference type="CDD" id="cd16295">
    <property type="entry name" value="TTHA0252-CPSF-like_MBL-fold"/>
    <property type="match status" value="1"/>
</dbReference>
<keyword evidence="1" id="KW-0378">Hydrolase</keyword>
<feature type="domain" description="Beta-Casp" evidence="3">
    <location>
        <begin position="256"/>
        <end position="381"/>
    </location>
</feature>
<evidence type="ECO:0000259" key="3">
    <source>
        <dbReference type="SMART" id="SM01027"/>
    </source>
</evidence>
<dbReference type="Gene3D" id="3.40.50.10890">
    <property type="match status" value="1"/>
</dbReference>
<name>A0A1W1C203_9ZZZZ</name>
<dbReference type="SMART" id="SM00849">
    <property type="entry name" value="Lactamase_B"/>
    <property type="match status" value="1"/>
</dbReference>
<gene>
    <name evidence="4" type="ORF">MNB_SM-7-526</name>
</gene>
<dbReference type="Pfam" id="PF10996">
    <property type="entry name" value="Beta-Casp"/>
    <property type="match status" value="1"/>
</dbReference>
<dbReference type="Pfam" id="PF07521">
    <property type="entry name" value="RMMBL"/>
    <property type="match status" value="1"/>
</dbReference>
<dbReference type="InterPro" id="IPR050698">
    <property type="entry name" value="MBL"/>
</dbReference>
<dbReference type="InterPro" id="IPR001279">
    <property type="entry name" value="Metallo-B-lactamas"/>
</dbReference>
<dbReference type="GO" id="GO:0004521">
    <property type="term" value="F:RNA endonuclease activity"/>
    <property type="evidence" value="ECO:0007669"/>
    <property type="project" value="TreeGrafter"/>
</dbReference>
<evidence type="ECO:0000259" key="2">
    <source>
        <dbReference type="SMART" id="SM00849"/>
    </source>
</evidence>
<dbReference type="Gene3D" id="3.60.15.10">
    <property type="entry name" value="Ribonuclease Z/Hydroxyacylglutathione hydrolase-like"/>
    <property type="match status" value="1"/>
</dbReference>
<accession>A0A1W1C203</accession>
<dbReference type="GO" id="GO:0016787">
    <property type="term" value="F:hydrolase activity"/>
    <property type="evidence" value="ECO:0007669"/>
    <property type="project" value="UniProtKB-KW"/>
</dbReference>
<sequence length="472" mass="54050">MITIQSYGATKEVTGSCHIVKIGKKRIMIDCGMFQGEYEEKNQEAFDFDPTKIDVLLLTHAHLDHCGRIPKLVKEGFSGKIYATAPTIELTEVILLDSAKIMHEDYKTSYKKAQRKGEHKKVPKPIYDVADVYDTFSKIEWIGVEYDKYIELFKGIRVRYKNAGHILGSAFIEIGYIDKGESKKIVFSGDIGNDNQIVLPKLQSCKRCDTLYVETTYGDRLHQPLSLTLEEFKSVIIKTLKHRGNVLIPSFAVERTQELLCILRSMYENEELPSCKIFLDSPMATKTTNLYKKYSYELLPKCQRNLQRSGSVFNFDLLSFTQKPEESKRINEIKEGAIIIAGSGMCNGGRILHHFKHRIWNPNNAIIFVGYQANGTLGREIINGAKWINIFGEDIIIKASIHTINGFSAHADQNGIIKWIKNIKNLQKIFLVHGELEAQKRFKKVLKRKLNKEAHIVSYNEKIQIKNEKEKK</sequence>
<dbReference type="PANTHER" id="PTHR11203">
    <property type="entry name" value="CLEAVAGE AND POLYADENYLATION SPECIFICITY FACTOR FAMILY MEMBER"/>
    <property type="match status" value="1"/>
</dbReference>
<dbReference type="PANTHER" id="PTHR11203:SF37">
    <property type="entry name" value="INTEGRATOR COMPLEX SUBUNIT 11"/>
    <property type="match status" value="1"/>
</dbReference>
<dbReference type="InterPro" id="IPR022712">
    <property type="entry name" value="Beta_Casp"/>
</dbReference>
<evidence type="ECO:0000256" key="1">
    <source>
        <dbReference type="ARBA" id="ARBA00022801"/>
    </source>
</evidence>
<dbReference type="AlphaFoldDB" id="A0A1W1C203"/>
<dbReference type="SUPFAM" id="SSF56281">
    <property type="entry name" value="Metallo-hydrolase/oxidoreductase"/>
    <property type="match status" value="1"/>
</dbReference>
<proteinExistence type="predicted"/>
<dbReference type="Pfam" id="PF16661">
    <property type="entry name" value="Lactamase_B_6"/>
    <property type="match status" value="1"/>
</dbReference>
<evidence type="ECO:0000313" key="4">
    <source>
        <dbReference type="EMBL" id="SFV59731.1"/>
    </source>
</evidence>
<protein>
    <submittedName>
        <fullName evidence="4">Metallo-beta-lactamase family protein, RNA-specific</fullName>
    </submittedName>
</protein>
<feature type="domain" description="Metallo-beta-lactamase" evidence="2">
    <location>
        <begin position="14"/>
        <end position="240"/>
    </location>
</feature>
<dbReference type="SMART" id="SM01027">
    <property type="entry name" value="Beta-Casp"/>
    <property type="match status" value="1"/>
</dbReference>
<dbReference type="InterPro" id="IPR011108">
    <property type="entry name" value="RMMBL"/>
</dbReference>